<dbReference type="Gene3D" id="3.40.190.10">
    <property type="entry name" value="Periplasmic binding protein-like II"/>
    <property type="match status" value="2"/>
</dbReference>
<dbReference type="InterPro" id="IPR001638">
    <property type="entry name" value="Solute-binding_3/MltF_N"/>
</dbReference>
<keyword evidence="4" id="KW-1185">Reference proteome</keyword>
<dbReference type="SUPFAM" id="SSF53850">
    <property type="entry name" value="Periplasmic binding protein-like II"/>
    <property type="match status" value="1"/>
</dbReference>
<dbReference type="OrthoDB" id="8587856at2"/>
<dbReference type="STRING" id="327939.BIW53_17295"/>
<organism evidence="3 4">
    <name type="scientific">Pseudoalteromonas byunsanensis</name>
    <dbReference type="NCBI Taxonomy" id="327939"/>
    <lineage>
        <taxon>Bacteria</taxon>
        <taxon>Pseudomonadati</taxon>
        <taxon>Pseudomonadota</taxon>
        <taxon>Gammaproteobacteria</taxon>
        <taxon>Alteromonadales</taxon>
        <taxon>Pseudoalteromonadaceae</taxon>
        <taxon>Pseudoalteromonas</taxon>
    </lineage>
</organism>
<reference evidence="3 4" key="1">
    <citation type="submission" date="2016-10" db="EMBL/GenBank/DDBJ databases">
        <title>Pseudoalteromonas amylolytica sp. nov., isolated from the surface seawater.</title>
        <authorList>
            <person name="Wu Y.-H."/>
            <person name="Cheng H."/>
            <person name="Jin X.-B."/>
            <person name="Wang C.-S."/>
            <person name="Xu X.-W."/>
        </authorList>
    </citation>
    <scope>NUCLEOTIDE SEQUENCE [LARGE SCALE GENOMIC DNA]</scope>
    <source>
        <strain evidence="3 4">JCM 12483</strain>
    </source>
</reference>
<accession>A0A1S1N7I3</accession>
<evidence type="ECO:0000313" key="4">
    <source>
        <dbReference type="Proteomes" id="UP000180253"/>
    </source>
</evidence>
<gene>
    <name evidence="3" type="ORF">BIW53_17295</name>
</gene>
<dbReference type="EMBL" id="MNAN01000035">
    <property type="protein sequence ID" value="OHU94221.1"/>
    <property type="molecule type" value="Genomic_DNA"/>
</dbReference>
<evidence type="ECO:0000259" key="2">
    <source>
        <dbReference type="Pfam" id="PF00497"/>
    </source>
</evidence>
<dbReference type="Proteomes" id="UP000180253">
    <property type="component" value="Unassembled WGS sequence"/>
</dbReference>
<evidence type="ECO:0000256" key="1">
    <source>
        <dbReference type="SAM" id="SignalP"/>
    </source>
</evidence>
<dbReference type="AlphaFoldDB" id="A0A1S1N7I3"/>
<dbReference type="PANTHER" id="PTHR38834">
    <property type="entry name" value="PERIPLASMIC SUBSTRATE BINDING PROTEIN FAMILY 3"/>
    <property type="match status" value="1"/>
</dbReference>
<comment type="caution">
    <text evidence="3">The sequence shown here is derived from an EMBL/GenBank/DDBJ whole genome shotgun (WGS) entry which is preliminary data.</text>
</comment>
<dbReference type="RefSeq" id="WP_070993508.1">
    <property type="nucleotide sequence ID" value="NZ_CBCSHD010000004.1"/>
</dbReference>
<protein>
    <submittedName>
        <fullName evidence="3">Amino acid ABC transporter substrate-binding protein</fullName>
    </submittedName>
</protein>
<evidence type="ECO:0000313" key="3">
    <source>
        <dbReference type="EMBL" id="OHU94221.1"/>
    </source>
</evidence>
<dbReference type="PANTHER" id="PTHR38834:SF3">
    <property type="entry name" value="SOLUTE-BINDING PROTEIN FAMILY 3_N-TERMINAL DOMAIN-CONTAINING PROTEIN"/>
    <property type="match status" value="1"/>
</dbReference>
<name>A0A1S1N7I3_9GAMM</name>
<feature type="signal peptide" evidence="1">
    <location>
        <begin position="1"/>
        <end position="21"/>
    </location>
</feature>
<proteinExistence type="predicted"/>
<dbReference type="Pfam" id="PF00497">
    <property type="entry name" value="SBP_bac_3"/>
    <property type="match status" value="1"/>
</dbReference>
<feature type="chain" id="PRO_5010276606" evidence="1">
    <location>
        <begin position="22"/>
        <end position="254"/>
    </location>
</feature>
<sequence>MTTKSLFCALLIFFVSTCCHAQTLTLYAEDLPPYHFKNAQGEVSGALVDLARSTLSHAQLEGQFEIVPMARAYKELQTQPNSLMLSLLKTPQRSKQFLWIAQTYFADAYLVSLANSDITLDTLQQAKQFRVSTVRGYSSERFLREQGFNEEENLVLVGRYHQLWQMLYKKRIDLVLTNTLTLEKEIVSTGLDPKLVAKKLHLTNFPSELWLAANPQLDATTVQKLKASLHHLKQSGVYQQILARWNLSAPQSDK</sequence>
<feature type="domain" description="Solute-binding protein family 3/N-terminal" evidence="2">
    <location>
        <begin position="28"/>
        <end position="246"/>
    </location>
</feature>
<keyword evidence="1" id="KW-0732">Signal</keyword>